<dbReference type="Proteomes" id="UP001235849">
    <property type="component" value="Unassembled WGS sequence"/>
</dbReference>
<dbReference type="EMBL" id="JAQOSO010000084">
    <property type="protein sequence ID" value="MDJ1175595.1"/>
    <property type="molecule type" value="Genomic_DNA"/>
</dbReference>
<keyword evidence="1" id="KW-0677">Repeat</keyword>
<dbReference type="InterPro" id="IPR050498">
    <property type="entry name" value="Ycf3"/>
</dbReference>
<dbReference type="PROSITE" id="PS50293">
    <property type="entry name" value="TPR_REGION"/>
    <property type="match status" value="1"/>
</dbReference>
<proteinExistence type="predicted"/>
<dbReference type="PANTHER" id="PTHR44858:SF1">
    <property type="entry name" value="UDP-N-ACETYLGLUCOSAMINE--PEPTIDE N-ACETYLGLUCOSAMINYLTRANSFERASE SPINDLY-RELATED"/>
    <property type="match status" value="1"/>
</dbReference>
<reference evidence="4 5" key="1">
    <citation type="submission" date="2023-01" db="EMBL/GenBank/DDBJ databases">
        <title>Novel diversity within Roseofilum (Cyanobacteria; Desertifilaceae) from marine benthic mats with descriptions of four novel species.</title>
        <authorList>
            <person name="Wang Y."/>
            <person name="Berthold D.E."/>
            <person name="Hu J."/>
            <person name="Lefler F.W."/>
            <person name="Laughinghouse H.D. IV."/>
        </authorList>
    </citation>
    <scope>NUCLEOTIDE SEQUENCE [LARGE SCALE GENOMIC DNA]</scope>
    <source>
        <strain evidence="4 5">BLCC-M114</strain>
    </source>
</reference>
<feature type="repeat" description="TPR" evidence="3">
    <location>
        <begin position="88"/>
        <end position="121"/>
    </location>
</feature>
<dbReference type="SUPFAM" id="SSF48452">
    <property type="entry name" value="TPR-like"/>
    <property type="match status" value="1"/>
</dbReference>
<gene>
    <name evidence="4" type="ORF">PMG25_16010</name>
</gene>
<comment type="caution">
    <text evidence="4">The sequence shown here is derived from an EMBL/GenBank/DDBJ whole genome shotgun (WGS) entry which is preliminary data.</text>
</comment>
<feature type="repeat" description="TPR" evidence="3">
    <location>
        <begin position="156"/>
        <end position="189"/>
    </location>
</feature>
<evidence type="ECO:0000313" key="4">
    <source>
        <dbReference type="EMBL" id="MDJ1175595.1"/>
    </source>
</evidence>
<feature type="repeat" description="TPR" evidence="3">
    <location>
        <begin position="122"/>
        <end position="155"/>
    </location>
</feature>
<evidence type="ECO:0000256" key="1">
    <source>
        <dbReference type="ARBA" id="ARBA00022737"/>
    </source>
</evidence>
<accession>A0ABT7B903</accession>
<dbReference type="PROSITE" id="PS50005">
    <property type="entry name" value="TPR"/>
    <property type="match status" value="3"/>
</dbReference>
<organism evidence="4 5">
    <name type="scientific">Roseofilum capinflatum BLCC-M114</name>
    <dbReference type="NCBI Taxonomy" id="3022440"/>
    <lineage>
        <taxon>Bacteria</taxon>
        <taxon>Bacillati</taxon>
        <taxon>Cyanobacteriota</taxon>
        <taxon>Cyanophyceae</taxon>
        <taxon>Desertifilales</taxon>
        <taxon>Desertifilaceae</taxon>
        <taxon>Roseofilum</taxon>
        <taxon>Roseofilum capinflatum</taxon>
    </lineage>
</organism>
<dbReference type="InterPro" id="IPR011990">
    <property type="entry name" value="TPR-like_helical_dom_sf"/>
</dbReference>
<name>A0ABT7B903_9CYAN</name>
<dbReference type="Gene3D" id="1.25.40.10">
    <property type="entry name" value="Tetratricopeptide repeat domain"/>
    <property type="match status" value="2"/>
</dbReference>
<evidence type="ECO:0000256" key="3">
    <source>
        <dbReference type="PROSITE-ProRule" id="PRU00339"/>
    </source>
</evidence>
<feature type="non-terminal residue" evidence="4">
    <location>
        <position position="191"/>
    </location>
</feature>
<keyword evidence="2 3" id="KW-0802">TPR repeat</keyword>
<protein>
    <submittedName>
        <fullName evidence="4">Tetratricopeptide repeat protein</fullName>
    </submittedName>
</protein>
<evidence type="ECO:0000256" key="2">
    <source>
        <dbReference type="ARBA" id="ARBA00022803"/>
    </source>
</evidence>
<dbReference type="RefSeq" id="WP_283767895.1">
    <property type="nucleotide sequence ID" value="NZ_JAQOSO010000084.1"/>
</dbReference>
<evidence type="ECO:0000313" key="5">
    <source>
        <dbReference type="Proteomes" id="UP001235849"/>
    </source>
</evidence>
<dbReference type="PANTHER" id="PTHR44858">
    <property type="entry name" value="TETRATRICOPEPTIDE REPEAT PROTEIN 6"/>
    <property type="match status" value="1"/>
</dbReference>
<sequence>MNLLWKGLLIVVILVASIILPAQAISMREFPHQVWDQESATPRLISAVDESRNLEDVAQEAFTAANQGDFATAEADWTQILEAYPESAAAWSNRGITRASQGDFEGAIADYNEAIELMPTVADPYLNRGAALEGLGRYTEAIEDYNHILEINPDDAQAYNNRGNAKMGLQDWEGAIADYKTCNELAPNFAF</sequence>
<dbReference type="SMART" id="SM00028">
    <property type="entry name" value="TPR"/>
    <property type="match status" value="4"/>
</dbReference>
<keyword evidence="5" id="KW-1185">Reference proteome</keyword>
<dbReference type="Pfam" id="PF13181">
    <property type="entry name" value="TPR_8"/>
    <property type="match status" value="1"/>
</dbReference>
<dbReference type="Pfam" id="PF00515">
    <property type="entry name" value="TPR_1"/>
    <property type="match status" value="1"/>
</dbReference>
<dbReference type="Pfam" id="PF13432">
    <property type="entry name" value="TPR_16"/>
    <property type="match status" value="1"/>
</dbReference>
<dbReference type="InterPro" id="IPR019734">
    <property type="entry name" value="TPR_rpt"/>
</dbReference>